<accession>A0A1G2MDL2</accession>
<evidence type="ECO:0000313" key="3">
    <source>
        <dbReference type="Proteomes" id="UP000178121"/>
    </source>
</evidence>
<proteinExistence type="predicted"/>
<evidence type="ECO:0000313" key="2">
    <source>
        <dbReference type="EMBL" id="OHA21249.1"/>
    </source>
</evidence>
<feature type="transmembrane region" description="Helical" evidence="1">
    <location>
        <begin position="66"/>
        <end position="85"/>
    </location>
</feature>
<reference evidence="2 3" key="1">
    <citation type="journal article" date="2016" name="Nat. Commun.">
        <title>Thousands of microbial genomes shed light on interconnected biogeochemical processes in an aquifer system.</title>
        <authorList>
            <person name="Anantharaman K."/>
            <person name="Brown C.T."/>
            <person name="Hug L.A."/>
            <person name="Sharon I."/>
            <person name="Castelle C.J."/>
            <person name="Probst A.J."/>
            <person name="Thomas B.C."/>
            <person name="Singh A."/>
            <person name="Wilkins M.J."/>
            <person name="Karaoz U."/>
            <person name="Brodie E.L."/>
            <person name="Williams K.H."/>
            <person name="Hubbard S.S."/>
            <person name="Banfield J.F."/>
        </authorList>
    </citation>
    <scope>NUCLEOTIDE SEQUENCE [LARGE SCALE GENOMIC DNA]</scope>
</reference>
<dbReference type="Proteomes" id="UP000178121">
    <property type="component" value="Unassembled WGS sequence"/>
</dbReference>
<gene>
    <name evidence="2" type="ORF">A2849_00425</name>
</gene>
<keyword evidence="1" id="KW-1133">Transmembrane helix</keyword>
<sequence length="99" mass="11510">MAIILLMPLLLSILAPQFAAWFVIPFVMLQSIFEEAFGFLYVHSFFMKILFGGETVGSLGQFWRELIVMLMIYLAVGAFLGWLYGKNEELKMRKRMKHI</sequence>
<comment type="caution">
    <text evidence="2">The sequence shown here is derived from an EMBL/GenBank/DDBJ whole genome shotgun (WGS) entry which is preliminary data.</text>
</comment>
<protein>
    <submittedName>
        <fullName evidence="2">Uncharacterized protein</fullName>
    </submittedName>
</protein>
<keyword evidence="1" id="KW-0812">Transmembrane</keyword>
<keyword evidence="1" id="KW-0472">Membrane</keyword>
<dbReference type="EMBL" id="MHRI01000011">
    <property type="protein sequence ID" value="OHA21249.1"/>
    <property type="molecule type" value="Genomic_DNA"/>
</dbReference>
<evidence type="ECO:0000256" key="1">
    <source>
        <dbReference type="SAM" id="Phobius"/>
    </source>
</evidence>
<name>A0A1G2MDL2_9BACT</name>
<dbReference type="AlphaFoldDB" id="A0A1G2MDL2"/>
<organism evidence="2 3">
    <name type="scientific">Candidatus Taylorbacteria bacterium RIFCSPHIGHO2_01_FULL_51_15</name>
    <dbReference type="NCBI Taxonomy" id="1802304"/>
    <lineage>
        <taxon>Bacteria</taxon>
        <taxon>Candidatus Tayloriibacteriota</taxon>
    </lineage>
</organism>